<dbReference type="GO" id="GO:0005886">
    <property type="term" value="C:plasma membrane"/>
    <property type="evidence" value="ECO:0007669"/>
    <property type="project" value="TreeGrafter"/>
</dbReference>
<dbReference type="GO" id="GO:0090090">
    <property type="term" value="P:negative regulation of canonical Wnt signaling pathway"/>
    <property type="evidence" value="ECO:0007669"/>
    <property type="project" value="TreeGrafter"/>
</dbReference>
<dbReference type="InterPro" id="IPR011993">
    <property type="entry name" value="PH-like_dom_sf"/>
</dbReference>
<accession>A0AAE1B8Z3</accession>
<dbReference type="CDD" id="cd14473">
    <property type="entry name" value="FERM_B-lobe"/>
    <property type="match status" value="1"/>
</dbReference>
<evidence type="ECO:0000313" key="3">
    <source>
        <dbReference type="EMBL" id="KAK3801770.1"/>
    </source>
</evidence>
<dbReference type="InterPro" id="IPR035963">
    <property type="entry name" value="FERM_2"/>
</dbReference>
<proteinExistence type="predicted"/>
<feature type="domain" description="FERM" evidence="2">
    <location>
        <begin position="36"/>
        <end position="393"/>
    </location>
</feature>
<dbReference type="AlphaFoldDB" id="A0AAE1B8Z3"/>
<dbReference type="Gene3D" id="3.10.20.90">
    <property type="entry name" value="Phosphatidylinositol 3-kinase Catalytic Subunit, Chain A, domain 1"/>
    <property type="match status" value="1"/>
</dbReference>
<dbReference type="InterPro" id="IPR051594">
    <property type="entry name" value="KRIT1/FRMD8"/>
</dbReference>
<evidence type="ECO:0000259" key="2">
    <source>
        <dbReference type="PROSITE" id="PS50057"/>
    </source>
</evidence>
<name>A0AAE1B8Z3_9GAST</name>
<evidence type="ECO:0000313" key="4">
    <source>
        <dbReference type="Proteomes" id="UP001283361"/>
    </source>
</evidence>
<keyword evidence="4" id="KW-1185">Reference proteome</keyword>
<dbReference type="InterPro" id="IPR014352">
    <property type="entry name" value="FERM/acyl-CoA-bd_prot_sf"/>
</dbReference>
<dbReference type="PROSITE" id="PS50057">
    <property type="entry name" value="FERM_3"/>
    <property type="match status" value="1"/>
</dbReference>
<dbReference type="Pfam" id="PF24522">
    <property type="entry name" value="KRIT1_FRMD8_FERM_C"/>
    <property type="match status" value="1"/>
</dbReference>
<dbReference type="Proteomes" id="UP001283361">
    <property type="component" value="Unassembled WGS sequence"/>
</dbReference>
<dbReference type="InterPro" id="IPR000299">
    <property type="entry name" value="FERM_domain"/>
</dbReference>
<dbReference type="EMBL" id="JAWDGP010000283">
    <property type="protein sequence ID" value="KAK3801770.1"/>
    <property type="molecule type" value="Genomic_DNA"/>
</dbReference>
<organism evidence="3 4">
    <name type="scientific">Elysia crispata</name>
    <name type="common">lettuce slug</name>
    <dbReference type="NCBI Taxonomy" id="231223"/>
    <lineage>
        <taxon>Eukaryota</taxon>
        <taxon>Metazoa</taxon>
        <taxon>Spiralia</taxon>
        <taxon>Lophotrochozoa</taxon>
        <taxon>Mollusca</taxon>
        <taxon>Gastropoda</taxon>
        <taxon>Heterobranchia</taxon>
        <taxon>Euthyneura</taxon>
        <taxon>Panpulmonata</taxon>
        <taxon>Sacoglossa</taxon>
        <taxon>Placobranchoidea</taxon>
        <taxon>Plakobranchidae</taxon>
        <taxon>Elysia</taxon>
    </lineage>
</organism>
<dbReference type="PANTHER" id="PTHR13283:SF10">
    <property type="entry name" value="FERM DOMAIN-CONTAINING PROTEIN 8"/>
    <property type="match status" value="1"/>
</dbReference>
<dbReference type="InterPro" id="IPR019748">
    <property type="entry name" value="FERM_central"/>
</dbReference>
<gene>
    <name evidence="3" type="ORF">RRG08_048357</name>
</gene>
<dbReference type="SUPFAM" id="SSF47031">
    <property type="entry name" value="Second domain of FERM"/>
    <property type="match status" value="1"/>
</dbReference>
<comment type="caution">
    <text evidence="3">The sequence shown here is derived from an EMBL/GenBank/DDBJ whole genome shotgun (WGS) entry which is preliminary data.</text>
</comment>
<sequence length="436" mass="50382">MAEFIQKVFGNKDDNDEEAAESNELLNKVPPVEQVMNVVVFLKDRSGIHFTLEDAPLTNCSSLLHLVIHEQGLPAEATDVFCCWLVSPIIELRLKKHHNPFEVVQRWDELCARYTDASNDEIHDSEPVLMVQRDVFFRKEQEKHIQNEQILCLLYHEAKYNVIEGRYILHEEDYHYLAGIQALIHLGSFDSHQHVIANYRADLIKFYPEHMYAQPRFGFLKRSNSHTAPVEELFMEAHRRASEELAYIASRDNLAQLYRKYLELLWTYPFYGGAFFNGVVEGKTNRLRRFILPNPDVRVKACINTEGVCLFNQAKVELLLYVPFTQLSWTWQDLPWDGDSDPPPTLMLQFICDEQAQNEPGKPVTKLLQVYSREARLMDALIETCVSRKLESLASNPDADFLDGGVGDTSERKILNKLEKLTLETYTQDGEQLESV</sequence>
<dbReference type="InterPro" id="IPR057096">
    <property type="entry name" value="KRIT1_FRMD8_FERM_C"/>
</dbReference>
<dbReference type="PANTHER" id="PTHR13283">
    <property type="entry name" value="KREV INTERACTION TRAPPED 1-RELATED"/>
    <property type="match status" value="1"/>
</dbReference>
<evidence type="ECO:0000256" key="1">
    <source>
        <dbReference type="ARBA" id="ARBA00039547"/>
    </source>
</evidence>
<protein>
    <recommendedName>
        <fullName evidence="1">FERM domain-containing protein 8</fullName>
    </recommendedName>
</protein>
<dbReference type="Gene3D" id="1.20.80.10">
    <property type="match status" value="1"/>
</dbReference>
<dbReference type="Gene3D" id="2.30.29.30">
    <property type="entry name" value="Pleckstrin-homology domain (PH domain)/Phosphotyrosine-binding domain (PTB)"/>
    <property type="match status" value="1"/>
</dbReference>
<dbReference type="Pfam" id="PF00373">
    <property type="entry name" value="FERM_M"/>
    <property type="match status" value="1"/>
</dbReference>
<reference evidence="3" key="1">
    <citation type="journal article" date="2023" name="G3 (Bethesda)">
        <title>A reference genome for the long-term kleptoplast-retaining sea slug Elysia crispata morphotype clarki.</title>
        <authorList>
            <person name="Eastman K.E."/>
            <person name="Pendleton A.L."/>
            <person name="Shaikh M.A."/>
            <person name="Suttiyut T."/>
            <person name="Ogas R."/>
            <person name="Tomko P."/>
            <person name="Gavelis G."/>
            <person name="Widhalm J.R."/>
            <person name="Wisecaver J.H."/>
        </authorList>
    </citation>
    <scope>NUCLEOTIDE SEQUENCE</scope>
    <source>
        <strain evidence="3">ECLA1</strain>
    </source>
</reference>